<reference evidence="1" key="1">
    <citation type="submission" date="2021-02" db="EMBL/GenBank/DDBJ databases">
        <authorList>
            <person name="Nowell W R."/>
        </authorList>
    </citation>
    <scope>NUCLEOTIDE SEQUENCE</scope>
</reference>
<sequence length="91" mass="9940">MVYLDRCSGALSCKNIQFLLDDSNAFSINDGKASSMILTYAGPSTLPEYMTNGPLAPPTIHPQTLMLPPPPCIFGTKLKGWSASDHRRRTN</sequence>
<dbReference type="Proteomes" id="UP000663848">
    <property type="component" value="Unassembled WGS sequence"/>
</dbReference>
<name>A0A820W5R7_9BILA</name>
<dbReference type="EMBL" id="CAJOBR010000451">
    <property type="protein sequence ID" value="CAF4510682.1"/>
    <property type="molecule type" value="Genomic_DNA"/>
</dbReference>
<organism evidence="1 2">
    <name type="scientific">Rotaria socialis</name>
    <dbReference type="NCBI Taxonomy" id="392032"/>
    <lineage>
        <taxon>Eukaryota</taxon>
        <taxon>Metazoa</taxon>
        <taxon>Spiralia</taxon>
        <taxon>Gnathifera</taxon>
        <taxon>Rotifera</taxon>
        <taxon>Eurotatoria</taxon>
        <taxon>Bdelloidea</taxon>
        <taxon>Philodinida</taxon>
        <taxon>Philodinidae</taxon>
        <taxon>Rotaria</taxon>
    </lineage>
</organism>
<evidence type="ECO:0000313" key="1">
    <source>
        <dbReference type="EMBL" id="CAF4510682.1"/>
    </source>
</evidence>
<evidence type="ECO:0000313" key="2">
    <source>
        <dbReference type="Proteomes" id="UP000663848"/>
    </source>
</evidence>
<accession>A0A820W5R7</accession>
<comment type="caution">
    <text evidence="1">The sequence shown here is derived from an EMBL/GenBank/DDBJ whole genome shotgun (WGS) entry which is preliminary data.</text>
</comment>
<dbReference type="AlphaFoldDB" id="A0A820W5R7"/>
<feature type="non-terminal residue" evidence="1">
    <location>
        <position position="91"/>
    </location>
</feature>
<protein>
    <submittedName>
        <fullName evidence="1">Uncharacterized protein</fullName>
    </submittedName>
</protein>
<proteinExistence type="predicted"/>
<gene>
    <name evidence="1" type="ORF">QYT958_LOCUS5437</name>
</gene>